<dbReference type="OrthoDB" id="47801at2759"/>
<dbReference type="Pfam" id="PF23043">
    <property type="entry name" value="SH3-B_UBE2O"/>
    <property type="match status" value="1"/>
</dbReference>
<dbReference type="InterPro" id="IPR057733">
    <property type="entry name" value="UBE2O-like_SH3-B"/>
</dbReference>
<keyword evidence="3" id="KW-0547">Nucleotide-binding</keyword>
<keyword evidence="5" id="KW-0067">ATP-binding</keyword>
<dbReference type="InterPro" id="IPR016135">
    <property type="entry name" value="UBQ-conjugating_enzyme/RWD"/>
</dbReference>
<evidence type="ECO:0000256" key="1">
    <source>
        <dbReference type="ARBA" id="ARBA00012486"/>
    </source>
</evidence>
<dbReference type="PANTHER" id="PTHR46116:SF15">
    <property type="entry name" value="(E3-INDEPENDENT) E2 UBIQUITIN-CONJUGATING ENZYME"/>
    <property type="match status" value="1"/>
</dbReference>
<evidence type="ECO:0000313" key="9">
    <source>
        <dbReference type="RefSeq" id="XP_010260198.1"/>
    </source>
</evidence>
<dbReference type="PROSITE" id="PS50127">
    <property type="entry name" value="UBC_2"/>
    <property type="match status" value="1"/>
</dbReference>
<protein>
    <recommendedName>
        <fullName evidence="1">E2 ubiquitin-conjugating enzyme</fullName>
        <ecNumber evidence="1">2.3.2.23</ecNumber>
    </recommendedName>
</protein>
<dbReference type="InterPro" id="IPR057735">
    <property type="entry name" value="UBE2O-like_tSH3-B"/>
</dbReference>
<evidence type="ECO:0000256" key="3">
    <source>
        <dbReference type="ARBA" id="ARBA00022741"/>
    </source>
</evidence>
<gene>
    <name evidence="9" type="primary">LOC104599386</name>
</gene>
<dbReference type="OMA" id="NHEFWPH"/>
<dbReference type="KEGG" id="nnu:104599386"/>
<evidence type="ECO:0000256" key="2">
    <source>
        <dbReference type="ARBA" id="ARBA00022679"/>
    </source>
</evidence>
<dbReference type="GO" id="GO:0061631">
    <property type="term" value="F:ubiquitin conjugating enzyme activity"/>
    <property type="evidence" value="ECO:0000318"/>
    <property type="project" value="GO_Central"/>
</dbReference>
<dbReference type="FunCoup" id="A0A1U8ADC4">
    <property type="interactions" value="2416"/>
</dbReference>
<dbReference type="Proteomes" id="UP000189703">
    <property type="component" value="Unplaced"/>
</dbReference>
<dbReference type="FunFam" id="3.10.110.10:FF:000028">
    <property type="entry name" value="Probable ubiquitin-conjugating enzyme E2 23"/>
    <property type="match status" value="1"/>
</dbReference>
<evidence type="ECO:0000313" key="8">
    <source>
        <dbReference type="Proteomes" id="UP000189703"/>
    </source>
</evidence>
<dbReference type="RefSeq" id="XP_010260198.1">
    <property type="nucleotide sequence ID" value="XM_010261896.2"/>
</dbReference>
<dbReference type="Pfam" id="PF23044">
    <property type="entry name" value="SH3-C_UBE2O"/>
    <property type="match status" value="1"/>
</dbReference>
<dbReference type="Pfam" id="PF00179">
    <property type="entry name" value="UQ_con"/>
    <property type="match status" value="1"/>
</dbReference>
<dbReference type="Gene3D" id="3.10.110.10">
    <property type="entry name" value="Ubiquitin Conjugating Enzyme"/>
    <property type="match status" value="1"/>
</dbReference>
<dbReference type="CDD" id="cd23837">
    <property type="entry name" value="UBCc_UBE2O"/>
    <property type="match status" value="1"/>
</dbReference>
<keyword evidence="2" id="KW-0808">Transferase</keyword>
<dbReference type="InterPro" id="IPR057734">
    <property type="entry name" value="UBE2O-like_SH3-C"/>
</dbReference>
<sequence length="965" mass="108270">MDILLSGSDSESLSESSGSEDQDDIESMYGGQAQSIFSSLEKSIGKIDDFLAFGRGFLHGDIVCLITDPSGQLGRVVDIDMVVDLETIYGEIIKDINSKKLLRIRTFSPGDYVVHGPWLGRVRRVVDCVTILFDDGAKCELTAADSEALLPISPSPNILDDAQYPYYPGQRVHVRLSTVLKSAKWLCGVWKENRYEGTVCHVEAGLVHVDWVASATVGSNLNFPAPSCHQYSKDLTLLSCFPYANWQLGDWCILPIDDHRGIQEQVFLNIATQGFLSWNKKIGQQQSGLCVHCKEIYVVVKTKTKVDILWQDGSRSFGLDSQSLFPVNSVGDHEFWPEQLVLEKSTNDDLHVSSGQRFGIVKSVDAKERTVKVKWRTQMVNQTVDLGIDNNEETVSAYELIEHPDCSYSLGDVVFRFQKSHCIVQDDVIKGHDDQLKTNMEKYSFQQLGENHLKSKDISEGQDQYASNCYLSCIGTVTGFQNGSIEVRWVNGLTSKVGPYEIIGIEKYEESESDASDPYEEDTEDNLSQEMLDHGKQSWELKEKEMSEKAFRVTDEECKKNIWESSTFLLPRAAIGFFSNVAANLFGSRGSTSHSGLMTSGDFGGLNENYKPDPNKLPLEDVAKSESLCEKEELKHCSLNTEGCPSIGDELQMFREINLKPQIEETEENKGLILSGSEKLFKQFDIVDDCKDHHFVNGSGKELILSQMKRSWLKKVQQDWSILEKDLPDTIYVRVYEERIDLLRAAIVGAPGTPYHDNLFFFDFCFPPDYPHEPPLVHYNSGGLRLNPNLYESGRVCLSLLRTWTGTGTEVWNPGSSTILQVLLSLQALVLNEKPYFNEAGYDKQIGRAEGEKNSITYNENAFLLSCKSMLYLLQNPPKHFEALVEEHFRNHAHSILLACKAYMDGTPVGCALGRGITEQEPKKCSSMGFKIMLAKIFPKLVESFTDKGIDCSQFIEPGNEGVVN</sequence>
<evidence type="ECO:0000256" key="5">
    <source>
        <dbReference type="ARBA" id="ARBA00022840"/>
    </source>
</evidence>
<dbReference type="EC" id="2.3.2.23" evidence="1"/>
<dbReference type="STRING" id="4432.A0A1U8ADC4"/>
<dbReference type="GO" id="GO:0005524">
    <property type="term" value="F:ATP binding"/>
    <property type="evidence" value="ECO:0007669"/>
    <property type="project" value="UniProtKB-KW"/>
</dbReference>
<organism evidence="8 9">
    <name type="scientific">Nelumbo nucifera</name>
    <name type="common">Sacred lotus</name>
    <dbReference type="NCBI Taxonomy" id="4432"/>
    <lineage>
        <taxon>Eukaryota</taxon>
        <taxon>Viridiplantae</taxon>
        <taxon>Streptophyta</taxon>
        <taxon>Embryophyta</taxon>
        <taxon>Tracheophyta</taxon>
        <taxon>Spermatophyta</taxon>
        <taxon>Magnoliopsida</taxon>
        <taxon>Proteales</taxon>
        <taxon>Nelumbonaceae</taxon>
        <taxon>Nelumbo</taxon>
    </lineage>
</organism>
<dbReference type="PANTHER" id="PTHR46116">
    <property type="entry name" value="(E3-INDEPENDENT) E2 UBIQUITIN-CONJUGATING ENZYME"/>
    <property type="match status" value="1"/>
</dbReference>
<feature type="compositionally biased region" description="Low complexity" evidence="6">
    <location>
        <begin position="1"/>
        <end position="17"/>
    </location>
</feature>
<evidence type="ECO:0000256" key="6">
    <source>
        <dbReference type="SAM" id="MobiDB-lite"/>
    </source>
</evidence>
<dbReference type="GeneID" id="104599386"/>
<dbReference type="AlphaFoldDB" id="A0A1U8ADC4"/>
<accession>A0A1U8ADC4</accession>
<proteinExistence type="predicted"/>
<dbReference type="InterPro" id="IPR000608">
    <property type="entry name" value="UBC"/>
</dbReference>
<dbReference type="SUPFAM" id="SSF54495">
    <property type="entry name" value="UBC-like"/>
    <property type="match status" value="1"/>
</dbReference>
<reference evidence="9" key="1">
    <citation type="submission" date="2025-08" db="UniProtKB">
        <authorList>
            <consortium name="RefSeq"/>
        </authorList>
    </citation>
    <scope>IDENTIFICATION</scope>
</reference>
<keyword evidence="8" id="KW-1185">Reference proteome</keyword>
<feature type="domain" description="UBC core" evidence="7">
    <location>
        <begin position="711"/>
        <end position="871"/>
    </location>
</feature>
<evidence type="ECO:0000259" key="7">
    <source>
        <dbReference type="PROSITE" id="PS50127"/>
    </source>
</evidence>
<feature type="region of interest" description="Disordered" evidence="6">
    <location>
        <begin position="1"/>
        <end position="25"/>
    </location>
</feature>
<dbReference type="SMART" id="SM00212">
    <property type="entry name" value="UBCc"/>
    <property type="match status" value="1"/>
</dbReference>
<name>A0A1U8ADC4_NELNU</name>
<evidence type="ECO:0000256" key="4">
    <source>
        <dbReference type="ARBA" id="ARBA00022786"/>
    </source>
</evidence>
<keyword evidence="4" id="KW-0833">Ubl conjugation pathway</keyword>
<dbReference type="Pfam" id="PF23046">
    <property type="entry name" value="tSH3-B_UBE2O"/>
    <property type="match status" value="1"/>
</dbReference>
<dbReference type="eggNOG" id="KOG0895">
    <property type="taxonomic scope" value="Eukaryota"/>
</dbReference>